<dbReference type="Gene3D" id="1.10.510.10">
    <property type="entry name" value="Transferase(Phosphotransferase) domain 1"/>
    <property type="match status" value="1"/>
</dbReference>
<organism evidence="2 3">
    <name type="scientific">Glycomyces artemisiae</name>
    <dbReference type="NCBI Taxonomy" id="1076443"/>
    <lineage>
        <taxon>Bacteria</taxon>
        <taxon>Bacillati</taxon>
        <taxon>Actinomycetota</taxon>
        <taxon>Actinomycetes</taxon>
        <taxon>Glycomycetales</taxon>
        <taxon>Glycomycetaceae</taxon>
        <taxon>Glycomyces</taxon>
    </lineage>
</organism>
<reference evidence="2 3" key="1">
    <citation type="submission" date="2018-03" db="EMBL/GenBank/DDBJ databases">
        <title>Genomic Encyclopedia of Type Strains, Phase III (KMG-III): the genomes of soil and plant-associated and newly described type strains.</title>
        <authorList>
            <person name="Whitman W."/>
        </authorList>
    </citation>
    <scope>NUCLEOTIDE SEQUENCE [LARGE SCALE GENOMIC DNA]</scope>
    <source>
        <strain evidence="2 3">CGMCC 4.7067</strain>
    </source>
</reference>
<gene>
    <name evidence="2" type="ORF">B0I28_103358</name>
</gene>
<dbReference type="EMBL" id="PVTJ01000003">
    <property type="protein sequence ID" value="PRY59884.1"/>
    <property type="molecule type" value="Genomic_DNA"/>
</dbReference>
<comment type="caution">
    <text evidence="2">The sequence shown here is derived from an EMBL/GenBank/DDBJ whole genome shotgun (WGS) entry which is preliminary data.</text>
</comment>
<evidence type="ECO:0000313" key="3">
    <source>
        <dbReference type="Proteomes" id="UP000238176"/>
    </source>
</evidence>
<keyword evidence="2" id="KW-0808">Transferase</keyword>
<dbReference type="InterPro" id="IPR002575">
    <property type="entry name" value="Aminoglycoside_PTrfase"/>
</dbReference>
<dbReference type="SUPFAM" id="SSF56112">
    <property type="entry name" value="Protein kinase-like (PK-like)"/>
    <property type="match status" value="1"/>
</dbReference>
<dbReference type="Gene3D" id="3.30.200.70">
    <property type="match status" value="1"/>
</dbReference>
<feature type="domain" description="Aminoglycoside phosphotransferase" evidence="1">
    <location>
        <begin position="34"/>
        <end position="216"/>
    </location>
</feature>
<name>A0A2T0UPP9_9ACTN</name>
<dbReference type="InterPro" id="IPR011009">
    <property type="entry name" value="Kinase-like_dom_sf"/>
</dbReference>
<sequence>MTESRAARAIAAAQAVAVSVGLDAAEAVVLHESNKYAVRLRPCDALARVAPVDEQVAQFELDVAGKLAAAGAPVAVPDPRVPARVVERDGFTVAFWTYYEPAAPEVPPAEYAAALGRLHAGMRGLDVPAPHFTDRVAEALTIVADRDVSPGLPEKDRAVLVEALDLGRHIAARGNEQHLHGEPHPGNLLATRLGPRFIDFETCCRGPVEFDLAHAPDAVAEHYRGADRDLLRECRILMLAMITAWRWDPADRFPDGMRFAAEKLAELRAEFRR</sequence>
<dbReference type="OrthoDB" id="115252at2"/>
<accession>A0A2T0UPP9</accession>
<proteinExistence type="predicted"/>
<dbReference type="Proteomes" id="UP000238176">
    <property type="component" value="Unassembled WGS sequence"/>
</dbReference>
<keyword evidence="3" id="KW-1185">Reference proteome</keyword>
<dbReference type="AlphaFoldDB" id="A0A2T0UPP9"/>
<dbReference type="Gene3D" id="1.20.1270.170">
    <property type="match status" value="1"/>
</dbReference>
<dbReference type="Pfam" id="PF01636">
    <property type="entry name" value="APH"/>
    <property type="match status" value="1"/>
</dbReference>
<evidence type="ECO:0000259" key="1">
    <source>
        <dbReference type="Pfam" id="PF01636"/>
    </source>
</evidence>
<dbReference type="GO" id="GO:0016740">
    <property type="term" value="F:transferase activity"/>
    <property type="evidence" value="ECO:0007669"/>
    <property type="project" value="UniProtKB-KW"/>
</dbReference>
<dbReference type="RefSeq" id="WP_106363781.1">
    <property type="nucleotide sequence ID" value="NZ_PVTJ01000003.1"/>
</dbReference>
<evidence type="ECO:0000313" key="2">
    <source>
        <dbReference type="EMBL" id="PRY59884.1"/>
    </source>
</evidence>
<protein>
    <submittedName>
        <fullName evidence="2">Phosphotransferase family enzyme</fullName>
    </submittedName>
</protein>